<evidence type="ECO:0000313" key="7">
    <source>
        <dbReference type="EMBL" id="CAB0151910.1"/>
    </source>
</evidence>
<name>A0A6S6WQV6_9GAMM</name>
<evidence type="ECO:0000256" key="1">
    <source>
        <dbReference type="ARBA" id="ARBA00022679"/>
    </source>
</evidence>
<keyword evidence="8" id="KW-1185">Reference proteome</keyword>
<proteinExistence type="predicted"/>
<keyword evidence="2" id="KW-0819">tRNA processing</keyword>
<evidence type="ECO:0000256" key="5">
    <source>
        <dbReference type="ARBA" id="ARBA00023315"/>
    </source>
</evidence>
<dbReference type="RefSeq" id="WP_173921228.1">
    <property type="nucleotide sequence ID" value="NZ_CADCXY010000008.1"/>
</dbReference>
<protein>
    <submittedName>
        <fullName evidence="7">tRNA(Met) cytidine acetyltransferase TmcA</fullName>
        <ecNumber evidence="7">2.3.1.193</ecNumber>
    </submittedName>
</protein>
<dbReference type="PANTHER" id="PTHR10925">
    <property type="entry name" value="N-ACETYLTRANSFERASE 10"/>
    <property type="match status" value="1"/>
</dbReference>
<dbReference type="InterPro" id="IPR032672">
    <property type="entry name" value="TmcA/NAT10/Kre33"/>
</dbReference>
<evidence type="ECO:0000259" key="6">
    <source>
        <dbReference type="PROSITE" id="PS51186"/>
    </source>
</evidence>
<dbReference type="Proteomes" id="UP000481517">
    <property type="component" value="Unassembled WGS sequence"/>
</dbReference>
<dbReference type="InterPro" id="IPR007807">
    <property type="entry name" value="TcmA/NAT10_helicase"/>
</dbReference>
<sequence length="639" mass="72063">MNVALQRLKQQLKTARQRGVFVFAPESPDKRNELLKAIEQMVPGAIWFSDGDTRHKAVHRYRDALGQSHQQLVLDFQQLIHADALAALTGTVAGGGCIWLILPPQKTAFYDRFLASISSYDQVILVTQWKDLAEHLKALTHLKLPASEQPSLPSDAQQTAIDAMTAQPTITHLIVADRGRGKSTCLGLAIKQAGYHQQAPILVTASHPHAVATLIDHAAGGAQFRAWDRLLRDTSSYGAQLVIDEAAAIPLHILKLLQQHYRVWAVATTIDGYEGCGKGFALRFLTWLQDHTDCRQHRLEQPLRWSTADAVEPWLNELLLLKHPSLVCPPTPLAQYRWHYRHASELAEPLLHQVMTLLLEAHYQSSPNDLRLLLDDPKQMLGLVFSADDLIGVCWVAYEGPLDKKLHEPVLCGQRRIKGELLPQAIGFYRQQPQALNWRWLRIVRIAAHPQLRRHGIASYLLEQLAVAAKNDGIDAIGSSFGVTQEVEEFWRSSTLREIRRGQKKNMASGVVSAIWAVALRPEVHAVLNQLQRLQQAEQDWLQGKVPSTNLAIDDVIIPLLLGFTRGYLPFSNSRFAWWYLLHHRGDHATLKKLGAELFRPNVASSELAQIYQASSRFQFEQQLRHTISHYLNEHGYSD</sequence>
<dbReference type="GO" id="GO:0005524">
    <property type="term" value="F:ATP binding"/>
    <property type="evidence" value="ECO:0007669"/>
    <property type="project" value="UniProtKB-KW"/>
</dbReference>
<evidence type="ECO:0000256" key="4">
    <source>
        <dbReference type="ARBA" id="ARBA00022840"/>
    </source>
</evidence>
<dbReference type="GO" id="GO:1904812">
    <property type="term" value="P:rRNA acetylation involved in maturation of SSU-rRNA"/>
    <property type="evidence" value="ECO:0007669"/>
    <property type="project" value="TreeGrafter"/>
</dbReference>
<organism evidence="7 8">
    <name type="scientific">Pseudidiomarina piscicola</name>
    <dbReference type="NCBI Taxonomy" id="2614830"/>
    <lineage>
        <taxon>Bacteria</taxon>
        <taxon>Pseudomonadati</taxon>
        <taxon>Pseudomonadota</taxon>
        <taxon>Gammaproteobacteria</taxon>
        <taxon>Alteromonadales</taxon>
        <taxon>Idiomarinaceae</taxon>
        <taxon>Pseudidiomarina</taxon>
    </lineage>
</organism>
<evidence type="ECO:0000256" key="3">
    <source>
        <dbReference type="ARBA" id="ARBA00022741"/>
    </source>
</evidence>
<dbReference type="GO" id="GO:1990883">
    <property type="term" value="F:18S rRNA cytidine N-acetyltransferase activity"/>
    <property type="evidence" value="ECO:0007669"/>
    <property type="project" value="TreeGrafter"/>
</dbReference>
<dbReference type="SUPFAM" id="SSF55729">
    <property type="entry name" value="Acyl-CoA N-acyltransferases (Nat)"/>
    <property type="match status" value="1"/>
</dbReference>
<dbReference type="EMBL" id="CADCXY010000008">
    <property type="protein sequence ID" value="CAB0151910.1"/>
    <property type="molecule type" value="Genomic_DNA"/>
</dbReference>
<dbReference type="SUPFAM" id="SSF52540">
    <property type="entry name" value="P-loop containing nucleoside triphosphate hydrolases"/>
    <property type="match status" value="1"/>
</dbReference>
<dbReference type="Gene3D" id="3.40.50.11040">
    <property type="match status" value="1"/>
</dbReference>
<dbReference type="Pfam" id="PF13718">
    <property type="entry name" value="GNAT_acetyltr_2"/>
    <property type="match status" value="1"/>
</dbReference>
<dbReference type="Gene3D" id="3.40.630.30">
    <property type="match status" value="1"/>
</dbReference>
<feature type="domain" description="N-acetyltransferase" evidence="6">
    <location>
        <begin position="341"/>
        <end position="522"/>
    </location>
</feature>
<evidence type="ECO:0000313" key="8">
    <source>
        <dbReference type="Proteomes" id="UP000481517"/>
    </source>
</evidence>
<dbReference type="Pfam" id="PF08351">
    <property type="entry name" value="TmcA_N"/>
    <property type="match status" value="1"/>
</dbReference>
<dbReference type="PANTHER" id="PTHR10925:SF5">
    <property type="entry name" value="RNA CYTIDINE ACETYLTRANSFERASE"/>
    <property type="match status" value="1"/>
</dbReference>
<evidence type="ECO:0000256" key="2">
    <source>
        <dbReference type="ARBA" id="ARBA00022694"/>
    </source>
</evidence>
<gene>
    <name evidence="7" type="primary">tmcA</name>
    <name evidence="7" type="ORF">PSI9734_02266</name>
</gene>
<dbReference type="CDD" id="cd04301">
    <property type="entry name" value="NAT_SF"/>
    <property type="match status" value="1"/>
</dbReference>
<dbReference type="GO" id="GO:0008033">
    <property type="term" value="P:tRNA processing"/>
    <property type="evidence" value="ECO:0007669"/>
    <property type="project" value="UniProtKB-KW"/>
</dbReference>
<keyword evidence="1 7" id="KW-0808">Transferase</keyword>
<keyword evidence="4" id="KW-0067">ATP-binding</keyword>
<reference evidence="7 8" key="1">
    <citation type="submission" date="2020-02" db="EMBL/GenBank/DDBJ databases">
        <authorList>
            <person name="Rodrigo-Torres L."/>
            <person name="Arahal R. D."/>
            <person name="Lucena T."/>
        </authorList>
    </citation>
    <scope>NUCLEOTIDE SEQUENCE [LARGE SCALE GENOMIC DNA]</scope>
    <source>
        <strain evidence="7 8">CECT 9734</strain>
    </source>
</reference>
<dbReference type="Pfam" id="PF05127">
    <property type="entry name" value="NAT10_TcmA_helicase"/>
    <property type="match status" value="1"/>
</dbReference>
<dbReference type="InterPro" id="IPR013562">
    <property type="entry name" value="TmcA/NAT10_N"/>
</dbReference>
<dbReference type="InterPro" id="IPR000182">
    <property type="entry name" value="GNAT_dom"/>
</dbReference>
<accession>A0A6S6WQV6</accession>
<dbReference type="AlphaFoldDB" id="A0A6S6WQV6"/>
<dbReference type="GO" id="GO:0000049">
    <property type="term" value="F:tRNA binding"/>
    <property type="evidence" value="ECO:0007669"/>
    <property type="project" value="TreeGrafter"/>
</dbReference>
<dbReference type="Gene3D" id="3.40.50.300">
    <property type="entry name" value="P-loop containing nucleotide triphosphate hydrolases"/>
    <property type="match status" value="1"/>
</dbReference>
<dbReference type="InterPro" id="IPR016181">
    <property type="entry name" value="Acyl_CoA_acyltransferase"/>
</dbReference>
<keyword evidence="3" id="KW-0547">Nucleotide-binding</keyword>
<keyword evidence="5 7" id="KW-0012">Acyltransferase</keyword>
<dbReference type="PROSITE" id="PS51186">
    <property type="entry name" value="GNAT"/>
    <property type="match status" value="1"/>
</dbReference>
<dbReference type="EC" id="2.3.1.193" evidence="7"/>
<dbReference type="InterPro" id="IPR027417">
    <property type="entry name" value="P-loop_NTPase"/>
</dbReference>